<dbReference type="GO" id="GO:0008270">
    <property type="term" value="F:zinc ion binding"/>
    <property type="evidence" value="ECO:0007669"/>
    <property type="project" value="UniProtKB-KW"/>
</dbReference>
<dbReference type="GO" id="GO:0016925">
    <property type="term" value="P:protein sumoylation"/>
    <property type="evidence" value="ECO:0007669"/>
    <property type="project" value="UniProtKB-UniPathway"/>
</dbReference>
<dbReference type="SMART" id="SM00513">
    <property type="entry name" value="SAP"/>
    <property type="match status" value="1"/>
</dbReference>
<evidence type="ECO:0000256" key="3">
    <source>
        <dbReference type="ARBA" id="ARBA00005383"/>
    </source>
</evidence>
<feature type="compositionally biased region" description="Polar residues" evidence="11">
    <location>
        <begin position="487"/>
        <end position="518"/>
    </location>
</feature>
<keyword evidence="16" id="KW-1185">Reference proteome</keyword>
<dbReference type="PANTHER" id="PTHR10782:SF4">
    <property type="entry name" value="TONALLI, ISOFORM E"/>
    <property type="match status" value="1"/>
</dbReference>
<dbReference type="InterPro" id="IPR004181">
    <property type="entry name" value="Znf_MIZ"/>
</dbReference>
<feature type="compositionally biased region" description="Polar residues" evidence="11">
    <location>
        <begin position="765"/>
        <end position="785"/>
    </location>
</feature>
<feature type="region of interest" description="Disordered" evidence="11">
    <location>
        <begin position="406"/>
        <end position="425"/>
    </location>
</feature>
<dbReference type="STRING" id="45286.A0A0X8HW37"/>
<dbReference type="Gene3D" id="2.60.120.780">
    <property type="entry name" value="PINIT domain"/>
    <property type="match status" value="1"/>
</dbReference>
<evidence type="ECO:0000259" key="13">
    <source>
        <dbReference type="PROSITE" id="PS51044"/>
    </source>
</evidence>
<dbReference type="PANTHER" id="PTHR10782">
    <property type="entry name" value="ZINC FINGER MIZ DOMAIN-CONTAINING PROTEIN"/>
    <property type="match status" value="1"/>
</dbReference>
<feature type="compositionally biased region" description="Basic and acidic residues" evidence="11">
    <location>
        <begin position="752"/>
        <end position="764"/>
    </location>
</feature>
<dbReference type="OrthoDB" id="28127at2759"/>
<keyword evidence="5" id="KW-0479">Metal-binding</keyword>
<dbReference type="InterPro" id="IPR003034">
    <property type="entry name" value="SAP_dom"/>
</dbReference>
<dbReference type="SUPFAM" id="SSF68906">
    <property type="entry name" value="SAP domain"/>
    <property type="match status" value="1"/>
</dbReference>
<evidence type="ECO:0000256" key="7">
    <source>
        <dbReference type="ARBA" id="ARBA00022786"/>
    </source>
</evidence>
<feature type="region of interest" description="Disordered" evidence="11">
    <location>
        <begin position="107"/>
        <end position="135"/>
    </location>
</feature>
<feature type="compositionally biased region" description="Polar residues" evidence="11">
    <location>
        <begin position="109"/>
        <end position="125"/>
    </location>
</feature>
<gene>
    <name evidence="15" type="ORF">AW171_hschr84557</name>
</gene>
<evidence type="ECO:0000259" key="14">
    <source>
        <dbReference type="PROSITE" id="PS51466"/>
    </source>
</evidence>
<evidence type="ECO:0000256" key="6">
    <source>
        <dbReference type="ARBA" id="ARBA00022771"/>
    </source>
</evidence>
<feature type="region of interest" description="Disordered" evidence="11">
    <location>
        <begin position="699"/>
        <end position="740"/>
    </location>
</feature>
<dbReference type="EMBL" id="CP014248">
    <property type="protein sequence ID" value="AMD22509.1"/>
    <property type="molecule type" value="Genomic_DNA"/>
</dbReference>
<reference evidence="15 16" key="1">
    <citation type="submission" date="2016-01" db="EMBL/GenBank/DDBJ databases">
        <title>Genome sequence of the yeast Holleya sinecauda.</title>
        <authorList>
            <person name="Dietrich F.S."/>
        </authorList>
    </citation>
    <scope>NUCLEOTIDE SEQUENCE [LARGE SCALE GENOMIC DNA]</scope>
    <source>
        <strain evidence="15 16">ATCC 58844</strain>
    </source>
</reference>
<dbReference type="Gene3D" id="1.10.720.30">
    <property type="entry name" value="SAP domain"/>
    <property type="match status" value="1"/>
</dbReference>
<feature type="region of interest" description="Disordered" evidence="11">
    <location>
        <begin position="487"/>
        <end position="524"/>
    </location>
</feature>
<feature type="domain" description="PINIT" evidence="14">
    <location>
        <begin position="123"/>
        <end position="276"/>
    </location>
</feature>
<dbReference type="AlphaFoldDB" id="A0A0X8HW37"/>
<keyword evidence="7" id="KW-0833">Ubl conjugation pathway</keyword>
<evidence type="ECO:0000313" key="16">
    <source>
        <dbReference type="Proteomes" id="UP000243052"/>
    </source>
</evidence>
<dbReference type="GO" id="GO:0005634">
    <property type="term" value="C:nucleus"/>
    <property type="evidence" value="ECO:0007669"/>
    <property type="project" value="UniProtKB-SubCell"/>
</dbReference>
<dbReference type="GO" id="GO:0000785">
    <property type="term" value="C:chromatin"/>
    <property type="evidence" value="ECO:0007669"/>
    <property type="project" value="TreeGrafter"/>
</dbReference>
<evidence type="ECO:0000256" key="11">
    <source>
        <dbReference type="SAM" id="MobiDB-lite"/>
    </source>
</evidence>
<evidence type="ECO:0000256" key="9">
    <source>
        <dbReference type="ARBA" id="ARBA00023242"/>
    </source>
</evidence>
<comment type="pathway">
    <text evidence="2">Protein modification; protein sumoylation.</text>
</comment>
<dbReference type="InterPro" id="IPR013083">
    <property type="entry name" value="Znf_RING/FYVE/PHD"/>
</dbReference>
<feature type="domain" description="SP-RING-type" evidence="13">
    <location>
        <begin position="308"/>
        <end position="393"/>
    </location>
</feature>
<evidence type="ECO:0000256" key="2">
    <source>
        <dbReference type="ARBA" id="ARBA00004718"/>
    </source>
</evidence>
<evidence type="ECO:0000313" key="15">
    <source>
        <dbReference type="EMBL" id="AMD22509.1"/>
    </source>
</evidence>
<dbReference type="PROSITE" id="PS51044">
    <property type="entry name" value="ZF_SP_RING"/>
    <property type="match status" value="1"/>
</dbReference>
<dbReference type="RefSeq" id="XP_017989505.1">
    <property type="nucleotide sequence ID" value="XM_018134223.1"/>
</dbReference>
<comment type="similarity">
    <text evidence="3">Belongs to the PIAS family.</text>
</comment>
<evidence type="ECO:0000256" key="5">
    <source>
        <dbReference type="ARBA" id="ARBA00022723"/>
    </source>
</evidence>
<dbReference type="SUPFAM" id="SSF57850">
    <property type="entry name" value="RING/U-box"/>
    <property type="match status" value="1"/>
</dbReference>
<evidence type="ECO:0000259" key="12">
    <source>
        <dbReference type="PROSITE" id="PS50800"/>
    </source>
</evidence>
<evidence type="ECO:0000256" key="1">
    <source>
        <dbReference type="ARBA" id="ARBA00004123"/>
    </source>
</evidence>
<evidence type="ECO:0000256" key="10">
    <source>
        <dbReference type="PROSITE-ProRule" id="PRU00452"/>
    </source>
</evidence>
<keyword evidence="6 10" id="KW-0863">Zinc-finger</keyword>
<proteinExistence type="inferred from homology"/>
<dbReference type="GeneID" id="28725867"/>
<comment type="subcellular location">
    <subcellularLocation>
        <location evidence="1">Nucleus</location>
    </subcellularLocation>
</comment>
<keyword evidence="4" id="KW-0808">Transferase</keyword>
<dbReference type="InterPro" id="IPR036361">
    <property type="entry name" value="SAP_dom_sf"/>
</dbReference>
<feature type="region of interest" description="Disordered" evidence="11">
    <location>
        <begin position="752"/>
        <end position="785"/>
    </location>
</feature>
<dbReference type="PROSITE" id="PS51466">
    <property type="entry name" value="PINIT"/>
    <property type="match status" value="1"/>
</dbReference>
<keyword evidence="9" id="KW-0539">Nucleus</keyword>
<dbReference type="GO" id="GO:0061665">
    <property type="term" value="F:SUMO ligase activity"/>
    <property type="evidence" value="ECO:0007669"/>
    <property type="project" value="TreeGrafter"/>
</dbReference>
<organism evidence="15 16">
    <name type="scientific">Eremothecium sinecaudum</name>
    <dbReference type="NCBI Taxonomy" id="45286"/>
    <lineage>
        <taxon>Eukaryota</taxon>
        <taxon>Fungi</taxon>
        <taxon>Dikarya</taxon>
        <taxon>Ascomycota</taxon>
        <taxon>Saccharomycotina</taxon>
        <taxon>Saccharomycetes</taxon>
        <taxon>Saccharomycetales</taxon>
        <taxon>Saccharomycetaceae</taxon>
        <taxon>Eremothecium</taxon>
    </lineage>
</organism>
<feature type="region of interest" description="Disordered" evidence="11">
    <location>
        <begin position="874"/>
        <end position="898"/>
    </location>
</feature>
<evidence type="ECO:0000256" key="8">
    <source>
        <dbReference type="ARBA" id="ARBA00022833"/>
    </source>
</evidence>
<dbReference type="UniPathway" id="UPA00886"/>
<dbReference type="Proteomes" id="UP000243052">
    <property type="component" value="Chromosome viii"/>
</dbReference>
<dbReference type="PROSITE" id="PS50800">
    <property type="entry name" value="SAP"/>
    <property type="match status" value="1"/>
</dbReference>
<keyword evidence="8" id="KW-0862">Zinc</keyword>
<dbReference type="Pfam" id="PF14324">
    <property type="entry name" value="PINIT"/>
    <property type="match status" value="1"/>
</dbReference>
<dbReference type="Pfam" id="PF02891">
    <property type="entry name" value="zf-MIZ"/>
    <property type="match status" value="1"/>
</dbReference>
<name>A0A0X8HW37_9SACH</name>
<feature type="compositionally biased region" description="Polar residues" evidence="11">
    <location>
        <begin position="702"/>
        <end position="728"/>
    </location>
</feature>
<accession>A0A0X8HW37</accession>
<dbReference type="InterPro" id="IPR023321">
    <property type="entry name" value="PINIT"/>
</dbReference>
<dbReference type="Pfam" id="PF02037">
    <property type="entry name" value="SAP"/>
    <property type="match status" value="1"/>
</dbReference>
<dbReference type="InterPro" id="IPR038654">
    <property type="entry name" value="PINIT_sf"/>
</dbReference>
<protein>
    <submittedName>
        <fullName evidence="15">HHL261Cp</fullName>
    </submittedName>
</protein>
<feature type="domain" description="SAP" evidence="12">
    <location>
        <begin position="17"/>
        <end position="51"/>
    </location>
</feature>
<sequence>MMNTPIKQDIQNTCKELALLRVPELKSVCRSVGLPLSGRKADLQQRVKEYVENSLRPGHIDPFRPKAILALVQKSKLGDVLPTYDSILQSLKTGAFKHPVATGHVPPSSLYSYKSETQTSAKNENPSPPSILNGADGSPLTSVFYPSPFYTLKRMITGSPKMASKSPGRGTCMFTFRLNEAEKKLLQDSPDTRLYLFCGAISHGNRVHVQFPHPNEIKLNDNLIKDNVRGLKNKVGTAKPADLTKFVRHDKDNYLQLVYAFTKEDYLVYLYLVTLNSPEKILEGILARPKIVRPFTLAYIKKILSEDEDEDLITTSTVLTLQCPISYARMKYPVKSVNCDHLQCFDAMSFILSQMQIPTWQCPVCQKSVSINDLSICEFVSDIIKTADKDVEQVEIHRDGTWIAKEEDTDEMQQKSSDSSESDLKFKVNGENVDELVLDDDIPAPKGKTSTEPIVISLDSDDDELPLNMAAGNNRPMSNLVNVRPISISSESNNGATRPNYPSTTSEPPQPINMTENSPRLPGSYNASIQSQPHAQTNNNLNGTYLLGMAKNKSSVQTSVSGIADHPNKAGTLPSILQENINTPTDVGTTVRPNVNLQNGISKTVSGTATSRSISSLNPVLLLPNGSHNSATTSNGLVAVDPVASSRNAHATNNTHTMRTAIAPTQVQDSGTMVKPNIRLNLEEDRSILFGEDSTIGAKKLPTTNFVPTKSNNETPTNYKEESNTTMYAESESDSGKVSDMPFNKIGAFKSRDNVIDNHSREQANDGSAESITSKSDGKLSTTSSVIDRRLPKVPQGADSIAGGWKTLPSPPSWVTYAEKTHTEFEKENPTVKLSGISHYNPQNNNSRHPKPPVSPFIPKKYSSIIPKKRVISNAEPTTNFDRVNAAVGNPQNQTGPN</sequence>
<evidence type="ECO:0000256" key="4">
    <source>
        <dbReference type="ARBA" id="ARBA00022679"/>
    </source>
</evidence>
<dbReference type="Gene3D" id="3.30.40.10">
    <property type="entry name" value="Zinc/RING finger domain, C3HC4 (zinc finger)"/>
    <property type="match status" value="1"/>
</dbReference>